<evidence type="ECO:0000256" key="1">
    <source>
        <dbReference type="SAM" id="MobiDB-lite"/>
    </source>
</evidence>
<reference evidence="3 4" key="1">
    <citation type="journal article" date="2016" name="Int. J. Syst. Evol. Microbiol.">
        <title>Nocardioides albidus sp. nov., an actinobacterium isolated from garden soil.</title>
        <authorList>
            <person name="Singh H."/>
            <person name="Du J."/>
            <person name="Trinh H."/>
            <person name="Won K."/>
            <person name="Yang J.E."/>
            <person name="Yin C."/>
            <person name="Kook M."/>
            <person name="Yi T.H."/>
        </authorList>
    </citation>
    <scope>NUCLEOTIDE SEQUENCE [LARGE SCALE GENOMIC DNA]</scope>
    <source>
        <strain evidence="3 4">CCTCC AB 2015297</strain>
    </source>
</reference>
<protein>
    <submittedName>
        <fullName evidence="3">Uncharacterized protein</fullName>
    </submittedName>
</protein>
<sequence length="166" mass="16756">MPMRMCLRALGTALAALFALLLSTGPALADSPHFVSASLSTSGFGLTATFKEAGLGSGTTVTITLNASYDAVFQCINGGRKNPSASNKTTISGDATASGQFTSGKNGNVNGSLTLSAPSADSNGFSCPKGQTETLTQITWSDVSLVDATSGASETFPGTWTFGQAL</sequence>
<feature type="signal peptide" evidence="2">
    <location>
        <begin position="1"/>
        <end position="29"/>
    </location>
</feature>
<feature type="region of interest" description="Disordered" evidence="1">
    <location>
        <begin position="83"/>
        <end position="104"/>
    </location>
</feature>
<dbReference type="RefSeq" id="WP_139623033.1">
    <property type="nucleotide sequence ID" value="NZ_VDMP01000024.1"/>
</dbReference>
<name>A0A5C4VUD9_9ACTN</name>
<keyword evidence="4" id="KW-1185">Reference proteome</keyword>
<keyword evidence="2" id="KW-0732">Signal</keyword>
<proteinExistence type="predicted"/>
<dbReference type="Proteomes" id="UP000313231">
    <property type="component" value="Unassembled WGS sequence"/>
</dbReference>
<evidence type="ECO:0000313" key="3">
    <source>
        <dbReference type="EMBL" id="TNM39542.1"/>
    </source>
</evidence>
<dbReference type="AlphaFoldDB" id="A0A5C4VUD9"/>
<evidence type="ECO:0000256" key="2">
    <source>
        <dbReference type="SAM" id="SignalP"/>
    </source>
</evidence>
<gene>
    <name evidence="3" type="ORF">FHP29_11700</name>
</gene>
<dbReference type="OrthoDB" id="2864568at2"/>
<dbReference type="EMBL" id="VDMP01000024">
    <property type="protein sequence ID" value="TNM39542.1"/>
    <property type="molecule type" value="Genomic_DNA"/>
</dbReference>
<comment type="caution">
    <text evidence="3">The sequence shown here is derived from an EMBL/GenBank/DDBJ whole genome shotgun (WGS) entry which is preliminary data.</text>
</comment>
<accession>A0A5C4VUD9</accession>
<organism evidence="3 4">
    <name type="scientific">Nocardioides albidus</name>
    <dbReference type="NCBI Taxonomy" id="1517589"/>
    <lineage>
        <taxon>Bacteria</taxon>
        <taxon>Bacillati</taxon>
        <taxon>Actinomycetota</taxon>
        <taxon>Actinomycetes</taxon>
        <taxon>Propionibacteriales</taxon>
        <taxon>Nocardioidaceae</taxon>
        <taxon>Nocardioides</taxon>
    </lineage>
</organism>
<feature type="chain" id="PRO_5022668053" evidence="2">
    <location>
        <begin position="30"/>
        <end position="166"/>
    </location>
</feature>
<evidence type="ECO:0000313" key="4">
    <source>
        <dbReference type="Proteomes" id="UP000313231"/>
    </source>
</evidence>